<evidence type="ECO:0000313" key="3">
    <source>
        <dbReference type="Proteomes" id="UP001165378"/>
    </source>
</evidence>
<keyword evidence="3" id="KW-1185">Reference proteome</keyword>
<evidence type="ECO:0000256" key="1">
    <source>
        <dbReference type="SAM" id="MobiDB-lite"/>
    </source>
</evidence>
<name>A0AA41Q4A1_9ACTN</name>
<accession>A0AA41Q4A1</accession>
<reference evidence="2" key="1">
    <citation type="submission" date="2022-01" db="EMBL/GenBank/DDBJ databases">
        <title>Genome-Based Taxonomic Classification of the Phylum Actinobacteria.</title>
        <authorList>
            <person name="Gao Y."/>
        </authorList>
    </citation>
    <scope>NUCLEOTIDE SEQUENCE</scope>
    <source>
        <strain evidence="2">KLBMP 8922</strain>
    </source>
</reference>
<evidence type="ECO:0000313" key="2">
    <source>
        <dbReference type="EMBL" id="MCF2530720.1"/>
    </source>
</evidence>
<proteinExistence type="predicted"/>
<organism evidence="2 3">
    <name type="scientific">Yinghuangia soli</name>
    <dbReference type="NCBI Taxonomy" id="2908204"/>
    <lineage>
        <taxon>Bacteria</taxon>
        <taxon>Bacillati</taxon>
        <taxon>Actinomycetota</taxon>
        <taxon>Actinomycetes</taxon>
        <taxon>Kitasatosporales</taxon>
        <taxon>Streptomycetaceae</taxon>
        <taxon>Yinghuangia</taxon>
    </lineage>
</organism>
<dbReference type="RefSeq" id="WP_235055384.1">
    <property type="nucleotide sequence ID" value="NZ_JAKFHA010000018.1"/>
</dbReference>
<protein>
    <submittedName>
        <fullName evidence="2">Uncharacterized protein</fullName>
    </submittedName>
</protein>
<dbReference type="AlphaFoldDB" id="A0AA41Q4A1"/>
<dbReference type="Proteomes" id="UP001165378">
    <property type="component" value="Unassembled WGS sequence"/>
</dbReference>
<gene>
    <name evidence="2" type="ORF">LZ495_26355</name>
</gene>
<comment type="caution">
    <text evidence="2">The sequence shown here is derived from an EMBL/GenBank/DDBJ whole genome shotgun (WGS) entry which is preliminary data.</text>
</comment>
<sequence length="284" mass="30718">MTDHSGVPARLARPAGLDSTGPSDDFAVLWPRAASTETAWLEELAGSGVTGFMPPPMPDAAWVLNAMYEHESGPTDATYDDLHRARVAEGLVPTRMIGDMDLNTIGTATGGGLGRAEHPGPGWRRLRWAELAGRVGDPVVPEGMLPCFRCFPSAKIASSWPLGIRPPTEGSMDRATWNRVTAVLAENSPDGADTRCLAYYNPLMLGCEDFDDLHVRAGRLGDAAILYDTPDADFSPSNLWAQDRSWVLCTDYDLWGTKIAGPSALIEALLSDPELESVRLPWAR</sequence>
<dbReference type="EMBL" id="JAKFHA010000018">
    <property type="protein sequence ID" value="MCF2530720.1"/>
    <property type="molecule type" value="Genomic_DNA"/>
</dbReference>
<feature type="region of interest" description="Disordered" evidence="1">
    <location>
        <begin position="1"/>
        <end position="23"/>
    </location>
</feature>